<reference evidence="2" key="1">
    <citation type="submission" date="2016-10" db="EMBL/GenBank/DDBJ databases">
        <authorList>
            <person name="Varghese N."/>
            <person name="Submissions S."/>
        </authorList>
    </citation>
    <scope>NUCLEOTIDE SEQUENCE [LARGE SCALE GENOMIC DNA]</scope>
    <source>
        <strain evidence="2">DSM 45789</strain>
    </source>
</reference>
<accession>A0A1I6RYM5</accession>
<protein>
    <submittedName>
        <fullName evidence="1">Uncharacterized protein</fullName>
    </submittedName>
</protein>
<sequence>MADYHGKLIMDGVSQGPILDRMETGDELRLIHSFGKVTRLYIEEAYTYQQRRVYVTDKMGILYGDELVPTHRNFLKTDEGNW</sequence>
<name>A0A1I6RYM5_9BACL</name>
<evidence type="ECO:0000313" key="1">
    <source>
        <dbReference type="EMBL" id="SFS69792.1"/>
    </source>
</evidence>
<gene>
    <name evidence="1" type="ORF">SAMN05444972_10635</name>
</gene>
<dbReference type="Proteomes" id="UP000198660">
    <property type="component" value="Unassembled WGS sequence"/>
</dbReference>
<dbReference type="AlphaFoldDB" id="A0A1I6RYM5"/>
<dbReference type="RefSeq" id="WP_091836790.1">
    <property type="nucleotide sequence ID" value="NZ_FPAA01000006.1"/>
</dbReference>
<evidence type="ECO:0000313" key="2">
    <source>
        <dbReference type="Proteomes" id="UP000198660"/>
    </source>
</evidence>
<dbReference type="EMBL" id="FPAA01000006">
    <property type="protein sequence ID" value="SFS69792.1"/>
    <property type="molecule type" value="Genomic_DNA"/>
</dbReference>
<proteinExistence type="predicted"/>
<keyword evidence="2" id="KW-1185">Reference proteome</keyword>
<dbReference type="OrthoDB" id="2989779at2"/>
<organism evidence="1 2">
    <name type="scientific">Marininema halotolerans</name>
    <dbReference type="NCBI Taxonomy" id="1155944"/>
    <lineage>
        <taxon>Bacteria</taxon>
        <taxon>Bacillati</taxon>
        <taxon>Bacillota</taxon>
        <taxon>Bacilli</taxon>
        <taxon>Bacillales</taxon>
        <taxon>Thermoactinomycetaceae</taxon>
        <taxon>Marininema</taxon>
    </lineage>
</organism>